<protein>
    <submittedName>
        <fullName evidence="9">SusC/RagA family TonB-linked outer membrane protein</fullName>
    </submittedName>
</protein>
<evidence type="ECO:0000259" key="8">
    <source>
        <dbReference type="Pfam" id="PF07715"/>
    </source>
</evidence>
<keyword evidence="5 7" id="KW-0472">Membrane</keyword>
<comment type="similarity">
    <text evidence="7">Belongs to the TonB-dependent receptor family.</text>
</comment>
<dbReference type="SUPFAM" id="SSF56935">
    <property type="entry name" value="Porins"/>
    <property type="match status" value="1"/>
</dbReference>
<evidence type="ECO:0000256" key="7">
    <source>
        <dbReference type="PROSITE-ProRule" id="PRU01360"/>
    </source>
</evidence>
<name>A0ABS0TIJ5_9FLAO</name>
<evidence type="ECO:0000256" key="3">
    <source>
        <dbReference type="ARBA" id="ARBA00022452"/>
    </source>
</evidence>
<accession>A0ABS0TIJ5</accession>
<dbReference type="Pfam" id="PF13715">
    <property type="entry name" value="CarbopepD_reg_2"/>
    <property type="match status" value="1"/>
</dbReference>
<dbReference type="RefSeq" id="WP_198639118.1">
    <property type="nucleotide sequence ID" value="NZ_JAEHNY010000012.1"/>
</dbReference>
<evidence type="ECO:0000256" key="2">
    <source>
        <dbReference type="ARBA" id="ARBA00022448"/>
    </source>
</evidence>
<evidence type="ECO:0000313" key="10">
    <source>
        <dbReference type="Proteomes" id="UP000635665"/>
    </source>
</evidence>
<comment type="subcellular location">
    <subcellularLocation>
        <location evidence="1 7">Cell outer membrane</location>
        <topology evidence="1 7">Multi-pass membrane protein</topology>
    </subcellularLocation>
</comment>
<dbReference type="InterPro" id="IPR036942">
    <property type="entry name" value="Beta-barrel_TonB_sf"/>
</dbReference>
<dbReference type="EMBL" id="JAEHNY010000012">
    <property type="protein sequence ID" value="MBI6120889.1"/>
    <property type="molecule type" value="Genomic_DNA"/>
</dbReference>
<reference evidence="9 10" key="1">
    <citation type="submission" date="2020-12" db="EMBL/GenBank/DDBJ databases">
        <title>Salegentibacter orientalis sp. nov., isolated from costal sediment.</title>
        <authorList>
            <person name="Lian F.-B."/>
        </authorList>
    </citation>
    <scope>NUCLEOTIDE SEQUENCE [LARGE SCALE GENOMIC DNA]</scope>
    <source>
        <strain evidence="9 10">F60176</strain>
    </source>
</reference>
<keyword evidence="2 7" id="KW-0813">Transport</keyword>
<dbReference type="Gene3D" id="2.40.170.20">
    <property type="entry name" value="TonB-dependent receptor, beta-barrel domain"/>
    <property type="match status" value="1"/>
</dbReference>
<dbReference type="Pfam" id="PF07715">
    <property type="entry name" value="Plug"/>
    <property type="match status" value="1"/>
</dbReference>
<dbReference type="InterPro" id="IPR037066">
    <property type="entry name" value="Plug_dom_sf"/>
</dbReference>
<organism evidence="9 10">
    <name type="scientific">Salegentibacter maritimus</name>
    <dbReference type="NCBI Taxonomy" id="2794347"/>
    <lineage>
        <taxon>Bacteria</taxon>
        <taxon>Pseudomonadati</taxon>
        <taxon>Bacteroidota</taxon>
        <taxon>Flavobacteriia</taxon>
        <taxon>Flavobacteriales</taxon>
        <taxon>Flavobacteriaceae</taxon>
        <taxon>Salegentibacter</taxon>
    </lineage>
</organism>
<dbReference type="NCBIfam" id="TIGR04057">
    <property type="entry name" value="SusC_RagA_signa"/>
    <property type="match status" value="1"/>
</dbReference>
<evidence type="ECO:0000256" key="5">
    <source>
        <dbReference type="ARBA" id="ARBA00023136"/>
    </source>
</evidence>
<keyword evidence="6 7" id="KW-0998">Cell outer membrane</keyword>
<evidence type="ECO:0000256" key="4">
    <source>
        <dbReference type="ARBA" id="ARBA00022692"/>
    </source>
</evidence>
<gene>
    <name evidence="9" type="ORF">I6U50_12745</name>
</gene>
<comment type="caution">
    <text evidence="9">The sequence shown here is derived from an EMBL/GenBank/DDBJ whole genome shotgun (WGS) entry which is preliminary data.</text>
</comment>
<proteinExistence type="inferred from homology"/>
<dbReference type="Gene3D" id="2.170.130.10">
    <property type="entry name" value="TonB-dependent receptor, plug domain"/>
    <property type="match status" value="1"/>
</dbReference>
<dbReference type="InterPro" id="IPR008969">
    <property type="entry name" value="CarboxyPept-like_regulatory"/>
</dbReference>
<dbReference type="PROSITE" id="PS52016">
    <property type="entry name" value="TONB_DEPENDENT_REC_3"/>
    <property type="match status" value="1"/>
</dbReference>
<dbReference type="InterPro" id="IPR039426">
    <property type="entry name" value="TonB-dep_rcpt-like"/>
</dbReference>
<keyword evidence="10" id="KW-1185">Reference proteome</keyword>
<dbReference type="Proteomes" id="UP000635665">
    <property type="component" value="Unassembled WGS sequence"/>
</dbReference>
<dbReference type="InterPro" id="IPR023996">
    <property type="entry name" value="TonB-dep_OMP_SusC/RagA"/>
</dbReference>
<feature type="domain" description="TonB-dependent receptor plug" evidence="8">
    <location>
        <begin position="234"/>
        <end position="355"/>
    </location>
</feature>
<dbReference type="InterPro" id="IPR023997">
    <property type="entry name" value="TonB-dep_OMP_SusC/RagA_CS"/>
</dbReference>
<dbReference type="SUPFAM" id="SSF49464">
    <property type="entry name" value="Carboxypeptidase regulatory domain-like"/>
    <property type="match status" value="1"/>
</dbReference>
<keyword evidence="3 7" id="KW-1134">Transmembrane beta strand</keyword>
<dbReference type="InterPro" id="IPR012910">
    <property type="entry name" value="Plug_dom"/>
</dbReference>
<dbReference type="NCBIfam" id="TIGR04056">
    <property type="entry name" value="OMP_RagA_SusC"/>
    <property type="match status" value="1"/>
</dbReference>
<keyword evidence="4 7" id="KW-0812">Transmembrane</keyword>
<sequence>MKKNLLERVAWTSISINNPVKLTLLVLLAFLSTVNASASYSQKNKISLNVVDVTVAKIFSTIEKETDYRFIYSPNDVDINKKISVKVNEVDIVSFLNVLFPGHKLDFKIIKDQVIIKKKDNSKEDIPKSSEVRHPELFQKILKGYVFDKDSLPLPGVNVIIKNRRKGTITNMGGAFQIQASAKDTLVFSFVGFSKKEIPVGDKEIINVTLSPGDQLSEVIITSSYGTKQRKEHMVSSTYTVDAEEIKNLPFQRVDKLLDGIVPGLQYSPQSDNTSSARSRYSVSIRGDASLAASNEPLWILDGTPLFTGNRTNMTGMSTSVSPLSYLNPEDIESITVLKDAAATSLYGADGANGVILITTKRGRKGKVRFNVSARSGQSFLAENTRFKVLNGAQYMELAKESYVNTGRDMQYFPFTDNELNNYSETDIDWYDIFYDQGNTSQIGLSASGGSETSTYYISGGYFQDKSTIIGNKQERFSVRANNSTDITDKMWIDLSLGASYNVNDLFTPGNEYYENLPIISPYNDDGSFRQYYRIINGSNPDGSPIWEDQRFFNAVAEREQNDDNQRSFAFQGNLKYNYEFFEGISYRLQLGLDYQSSNEDRYQSMKNWSGKDQNGNKVGYASVRNLDYLKWIMTHLLNVDKKFDDHSISGLLGYEMSKDQARGVSASGGGFVNDHVRSVGHAADQDGGSSYRETARMSYFGNFTYSFDDRYNATLVGRRDGNSGFGEDAQWGNFASLGLAWNMHNEEFFRSNYLNRLKLKGSYGSNGNSRIGDQEAMGVYTFGDSFNYAGLPGAGMERSPNPQLSWETTYMTNLGVEMSAFDNRINLEIEGYRNKTERLISRLDVSRTTGALRVYRNVGAIENRGVEATLNTVNWKTDNFNWSTTIMASHNRNKLLELFNDIPKNQGNQRWEVGEDSNAYYLIRWAGVDPRDGYPLWYDTSGNITREYSAANRVIYKTSTPDLFGSIVNNFSYKNLSLRVQASYVLGGYGFSSFGRGVSSDGLNIQTDNQSVNQLDRWQNPGDLALSPIPLWGVSTRSVMNSTRFLYNKTHIRLQNISLSYRMEKELSRKFGMNNLSLTLIGDNLGFWTPYDKSNRNSYKNNISGFPIETLVSLGLNASF</sequence>
<evidence type="ECO:0000256" key="1">
    <source>
        <dbReference type="ARBA" id="ARBA00004571"/>
    </source>
</evidence>
<evidence type="ECO:0000313" key="9">
    <source>
        <dbReference type="EMBL" id="MBI6120889.1"/>
    </source>
</evidence>
<evidence type="ECO:0000256" key="6">
    <source>
        <dbReference type="ARBA" id="ARBA00023237"/>
    </source>
</evidence>